<dbReference type="GO" id="GO:0005524">
    <property type="term" value="F:ATP binding"/>
    <property type="evidence" value="ECO:0007669"/>
    <property type="project" value="UniProtKB-UniRule"/>
</dbReference>
<comment type="similarity">
    <text evidence="8">Belongs to the class-I aminoacyl-tRNA synthetase family. TyrS type 1 subfamily.</text>
</comment>
<dbReference type="PROSITE" id="PS50889">
    <property type="entry name" value="S4"/>
    <property type="match status" value="1"/>
</dbReference>
<dbReference type="OrthoDB" id="9804243at2"/>
<evidence type="ECO:0000313" key="11">
    <source>
        <dbReference type="EMBL" id="EFC05209.1"/>
    </source>
</evidence>
<dbReference type="Gene3D" id="1.10.240.10">
    <property type="entry name" value="Tyrosyl-Transfer RNA Synthetase"/>
    <property type="match status" value="1"/>
</dbReference>
<feature type="binding site" evidence="8">
    <location>
        <position position="170"/>
    </location>
    <ligand>
        <name>L-tyrosine</name>
        <dbReference type="ChEBI" id="CHEBI:58315"/>
    </ligand>
</feature>
<keyword evidence="5 8" id="KW-0648">Protein biosynthesis</keyword>
<evidence type="ECO:0000259" key="10">
    <source>
        <dbReference type="Pfam" id="PF22421"/>
    </source>
</evidence>
<organism evidence="11 12">
    <name type="scientific">Bulleidia extructa W1219</name>
    <dbReference type="NCBI Taxonomy" id="679192"/>
    <lineage>
        <taxon>Bacteria</taxon>
        <taxon>Bacillati</taxon>
        <taxon>Bacillota</taxon>
        <taxon>Erysipelotrichia</taxon>
        <taxon>Erysipelotrichales</taxon>
        <taxon>Erysipelotrichaceae</taxon>
        <taxon>Bulleidia</taxon>
    </lineage>
</organism>
<dbReference type="InterPro" id="IPR002305">
    <property type="entry name" value="aa-tRNA-synth_Ic"/>
</dbReference>
<sequence length="437" mass="49820">MNFLEELQWRGLVKDYTDLEALQKRLEKPTTVYCGFDPTADSLHVGHLQQIMLLRRYQKVGHRVLALAGGFTGMIGDPRPTTERKLLQHEEVLHNVECIKHQLAMFIEFSGDNAAVMVNNNDWLEKMTTLDFLRDFGKQFNIAYMLQKDTIKRRVDTGLSYLEFSYTILQAIDFYHLFKEYDCRVQIGGSDQWGNLTSGMDLIKKLEGNHTEVFGITSPLITKSDGSKFGKSEGRNIWLDPNRTSAYEFYQFWLNTPDDSIVDYLKRLSLKTPEEIERLAHLVETEPERREAQKALACELTTYVHGQKGLEKALRISETLFSGDFMSLSPAELKEGLSDAKKVLVDSGIGILDALVLAGVCQSKSNARQLIQQGSISINGIKIQAIDGVLVKEEAIDQEFMILKKGKRIIILLNFSRLLEDNRYVTKNSKIESHLMR</sequence>
<dbReference type="Gene3D" id="3.40.50.620">
    <property type="entry name" value="HUPs"/>
    <property type="match status" value="1"/>
</dbReference>
<dbReference type="CDD" id="cd00805">
    <property type="entry name" value="TyrRS_core"/>
    <property type="match status" value="1"/>
</dbReference>
<comment type="function">
    <text evidence="8">Catalyzes the attachment of tyrosine to tRNA(Tyr) in a two-step reaction: tyrosine is first activated by ATP to form Tyr-AMP and then transferred to the acceptor end of tRNA(Tyr).</text>
</comment>
<evidence type="ECO:0000256" key="9">
    <source>
        <dbReference type="PROSITE-ProRule" id="PRU00182"/>
    </source>
</evidence>
<dbReference type="InterPro" id="IPR036986">
    <property type="entry name" value="S4_RNA-bd_sf"/>
</dbReference>
<dbReference type="PANTHER" id="PTHR11766:SF0">
    <property type="entry name" value="TYROSINE--TRNA LIGASE, MITOCHONDRIAL"/>
    <property type="match status" value="1"/>
</dbReference>
<dbReference type="GO" id="GO:0004831">
    <property type="term" value="F:tyrosine-tRNA ligase activity"/>
    <property type="evidence" value="ECO:0007669"/>
    <property type="project" value="UniProtKB-UniRule"/>
</dbReference>
<dbReference type="Pfam" id="PF22421">
    <property type="entry name" value="SYY_C-terminal"/>
    <property type="match status" value="1"/>
</dbReference>
<protein>
    <recommendedName>
        <fullName evidence="8">Tyrosine--tRNA ligase</fullName>
        <ecNumber evidence="8">6.1.1.1</ecNumber>
    </recommendedName>
    <alternativeName>
        <fullName evidence="8">Tyrosyl-tRNA synthetase</fullName>
        <shortName evidence="8">TyrRS</shortName>
    </alternativeName>
</protein>
<dbReference type="GO" id="GO:0005829">
    <property type="term" value="C:cytosol"/>
    <property type="evidence" value="ECO:0007669"/>
    <property type="project" value="TreeGrafter"/>
</dbReference>
<dbReference type="CDD" id="cd00165">
    <property type="entry name" value="S4"/>
    <property type="match status" value="1"/>
</dbReference>
<comment type="subunit">
    <text evidence="8">Homodimer.</text>
</comment>
<dbReference type="PANTHER" id="PTHR11766">
    <property type="entry name" value="TYROSYL-TRNA SYNTHETASE"/>
    <property type="match status" value="1"/>
</dbReference>
<dbReference type="InterPro" id="IPR002307">
    <property type="entry name" value="Tyr-tRNA-ligase"/>
</dbReference>
<keyword evidence="1 8" id="KW-0436">Ligase</keyword>
<keyword evidence="4 9" id="KW-0694">RNA-binding</keyword>
<proteinExistence type="inferred from homology"/>
<feature type="short sequence motif" description="'HIGH' region" evidence="8">
    <location>
        <begin position="38"/>
        <end position="47"/>
    </location>
</feature>
<dbReference type="PRINTS" id="PR01040">
    <property type="entry name" value="TRNASYNTHTYR"/>
</dbReference>
<evidence type="ECO:0000256" key="5">
    <source>
        <dbReference type="ARBA" id="ARBA00022917"/>
    </source>
</evidence>
<dbReference type="PROSITE" id="PS00178">
    <property type="entry name" value="AA_TRNA_LIGASE_I"/>
    <property type="match status" value="1"/>
</dbReference>
<dbReference type="InterPro" id="IPR001412">
    <property type="entry name" value="aa-tRNA-synth_I_CS"/>
</dbReference>
<dbReference type="AlphaFoldDB" id="D2MQE0"/>
<feature type="binding site" evidence="8">
    <location>
        <position position="166"/>
    </location>
    <ligand>
        <name>L-tyrosine</name>
        <dbReference type="ChEBI" id="CHEBI:58315"/>
    </ligand>
</feature>
<keyword evidence="6 8" id="KW-0030">Aminoacyl-tRNA synthetase</keyword>
<dbReference type="Proteomes" id="UP000005017">
    <property type="component" value="Unassembled WGS sequence"/>
</dbReference>
<evidence type="ECO:0000256" key="6">
    <source>
        <dbReference type="ARBA" id="ARBA00023146"/>
    </source>
</evidence>
<evidence type="ECO:0000256" key="7">
    <source>
        <dbReference type="ARBA" id="ARBA00048248"/>
    </source>
</evidence>
<dbReference type="FunFam" id="1.10.240.10:FF:000001">
    <property type="entry name" value="Tyrosine--tRNA ligase"/>
    <property type="match status" value="1"/>
</dbReference>
<evidence type="ECO:0000256" key="4">
    <source>
        <dbReference type="ARBA" id="ARBA00022884"/>
    </source>
</evidence>
<dbReference type="NCBIfam" id="TIGR00234">
    <property type="entry name" value="tyrS"/>
    <property type="match status" value="1"/>
</dbReference>
<dbReference type="InterPro" id="IPR024088">
    <property type="entry name" value="Tyr-tRNA-ligase_bac-type"/>
</dbReference>
<evidence type="ECO:0000256" key="8">
    <source>
        <dbReference type="HAMAP-Rule" id="MF_02006"/>
    </source>
</evidence>
<gene>
    <name evidence="8 11" type="primary">tyrS</name>
    <name evidence="11" type="ORF">HMPREF9013_0491</name>
</gene>
<comment type="subcellular location">
    <subcellularLocation>
        <location evidence="8">Cytoplasm</location>
    </subcellularLocation>
</comment>
<keyword evidence="3 8" id="KW-0067">ATP-binding</keyword>
<evidence type="ECO:0000256" key="3">
    <source>
        <dbReference type="ARBA" id="ARBA00022840"/>
    </source>
</evidence>
<feature type="domain" description="Tyrosine--tRNA ligase SYY-like C-terminal" evidence="10">
    <location>
        <begin position="332"/>
        <end position="409"/>
    </location>
</feature>
<dbReference type="STRING" id="679192.HMPREF9013_0491"/>
<feature type="short sequence motif" description="'KMSKS' region" evidence="8">
    <location>
        <begin position="228"/>
        <end position="232"/>
    </location>
</feature>
<comment type="caution">
    <text evidence="11">The sequence shown here is derived from an EMBL/GenBank/DDBJ whole genome shotgun (WGS) entry which is preliminary data.</text>
</comment>
<dbReference type="Pfam" id="PF00579">
    <property type="entry name" value="tRNA-synt_1b"/>
    <property type="match status" value="1"/>
</dbReference>
<dbReference type="InterPro" id="IPR024107">
    <property type="entry name" value="Tyr-tRNA-ligase_bac_1"/>
</dbReference>
<dbReference type="RefSeq" id="WP_006627603.1">
    <property type="nucleotide sequence ID" value="NZ_ADFR01000016.1"/>
</dbReference>
<dbReference type="GO" id="GO:0006437">
    <property type="term" value="P:tyrosyl-tRNA aminoacylation"/>
    <property type="evidence" value="ECO:0007669"/>
    <property type="project" value="UniProtKB-UniRule"/>
</dbReference>
<name>D2MQE0_9FIRM</name>
<keyword evidence="8" id="KW-0963">Cytoplasm</keyword>
<dbReference type="Gene3D" id="3.10.290.10">
    <property type="entry name" value="RNA-binding S4 domain"/>
    <property type="match status" value="1"/>
</dbReference>
<feature type="binding site" evidence="8">
    <location>
        <position position="33"/>
    </location>
    <ligand>
        <name>L-tyrosine</name>
        <dbReference type="ChEBI" id="CHEBI:58315"/>
    </ligand>
</feature>
<dbReference type="EC" id="6.1.1.1" evidence="8"/>
<dbReference type="eggNOG" id="COG0162">
    <property type="taxonomic scope" value="Bacteria"/>
</dbReference>
<accession>D2MQE0</accession>
<feature type="binding site" evidence="8">
    <location>
        <position position="231"/>
    </location>
    <ligand>
        <name>ATP</name>
        <dbReference type="ChEBI" id="CHEBI:30616"/>
    </ligand>
</feature>
<dbReference type="InterPro" id="IPR054608">
    <property type="entry name" value="SYY-like_C"/>
</dbReference>
<dbReference type="SUPFAM" id="SSF55174">
    <property type="entry name" value="Alpha-L RNA-binding motif"/>
    <property type="match status" value="1"/>
</dbReference>
<reference evidence="12" key="1">
    <citation type="submission" date="2009-12" db="EMBL/GenBank/DDBJ databases">
        <title>Sequence of Clostridiales genomosp. BVAB3 str. UPII9-5.</title>
        <authorList>
            <person name="Madupu R."/>
            <person name="Durkin A.S."/>
            <person name="Torralba M."/>
            <person name="Methe B."/>
            <person name="Sutton G.G."/>
            <person name="Strausberg R.L."/>
            <person name="Nelson K.E."/>
        </authorList>
    </citation>
    <scope>NUCLEOTIDE SEQUENCE [LARGE SCALE GENOMIC DNA]</scope>
    <source>
        <strain evidence="12">W1219</strain>
    </source>
</reference>
<dbReference type="SUPFAM" id="SSF52374">
    <property type="entry name" value="Nucleotidylyl transferase"/>
    <property type="match status" value="1"/>
</dbReference>
<comment type="catalytic activity">
    <reaction evidence="7 8">
        <text>tRNA(Tyr) + L-tyrosine + ATP = L-tyrosyl-tRNA(Tyr) + AMP + diphosphate + H(+)</text>
        <dbReference type="Rhea" id="RHEA:10220"/>
        <dbReference type="Rhea" id="RHEA-COMP:9706"/>
        <dbReference type="Rhea" id="RHEA-COMP:9707"/>
        <dbReference type="ChEBI" id="CHEBI:15378"/>
        <dbReference type="ChEBI" id="CHEBI:30616"/>
        <dbReference type="ChEBI" id="CHEBI:33019"/>
        <dbReference type="ChEBI" id="CHEBI:58315"/>
        <dbReference type="ChEBI" id="CHEBI:78442"/>
        <dbReference type="ChEBI" id="CHEBI:78536"/>
        <dbReference type="ChEBI" id="CHEBI:456215"/>
        <dbReference type="EC" id="6.1.1.1"/>
    </reaction>
</comment>
<dbReference type="InterPro" id="IPR014729">
    <property type="entry name" value="Rossmann-like_a/b/a_fold"/>
</dbReference>
<keyword evidence="2 8" id="KW-0547">Nucleotide-binding</keyword>
<keyword evidence="12" id="KW-1185">Reference proteome</keyword>
<evidence type="ECO:0000313" key="12">
    <source>
        <dbReference type="Proteomes" id="UP000005017"/>
    </source>
</evidence>
<dbReference type="HAMAP" id="MF_02006">
    <property type="entry name" value="Tyr_tRNA_synth_type1"/>
    <property type="match status" value="1"/>
</dbReference>
<dbReference type="EMBL" id="ADFR01000016">
    <property type="protein sequence ID" value="EFC05209.1"/>
    <property type="molecule type" value="Genomic_DNA"/>
</dbReference>
<evidence type="ECO:0000256" key="2">
    <source>
        <dbReference type="ARBA" id="ARBA00022741"/>
    </source>
</evidence>
<dbReference type="GO" id="GO:0003723">
    <property type="term" value="F:RNA binding"/>
    <property type="evidence" value="ECO:0007669"/>
    <property type="project" value="UniProtKB-KW"/>
</dbReference>
<evidence type="ECO:0000256" key="1">
    <source>
        <dbReference type="ARBA" id="ARBA00022598"/>
    </source>
</evidence>